<proteinExistence type="inferred from homology"/>
<keyword evidence="5 11" id="KW-0862">Zinc</keyword>
<evidence type="ECO:0000256" key="9">
    <source>
        <dbReference type="ARBA" id="ARBA00023170"/>
    </source>
</evidence>
<dbReference type="PANTHER" id="PTHR46011">
    <property type="entry name" value="NUCLEAR HORMONE RECEPTOR FAMILY MEMBER NHR-86-RELATED"/>
    <property type="match status" value="1"/>
</dbReference>
<dbReference type="FunFam" id="3.30.50.10:FF:000030">
    <property type="entry name" value="Nuclear Hormone Receptor family"/>
    <property type="match status" value="1"/>
</dbReference>
<dbReference type="AlphaFoldDB" id="A0A1I8AV28"/>
<dbReference type="SUPFAM" id="SSF57716">
    <property type="entry name" value="Glucocorticoid receptor-like (DNA-binding domain)"/>
    <property type="match status" value="1"/>
</dbReference>
<evidence type="ECO:0000313" key="16">
    <source>
        <dbReference type="WBParaSite" id="L893_g9516.t1"/>
    </source>
</evidence>
<evidence type="ECO:0000259" key="14">
    <source>
        <dbReference type="PROSITE" id="PS51843"/>
    </source>
</evidence>
<dbReference type="GO" id="GO:0008270">
    <property type="term" value="F:zinc ion binding"/>
    <property type="evidence" value="ECO:0007669"/>
    <property type="project" value="UniProtKB-KW"/>
</dbReference>
<evidence type="ECO:0000256" key="1">
    <source>
        <dbReference type="ARBA" id="ARBA00004123"/>
    </source>
</evidence>
<dbReference type="PANTHER" id="PTHR46011:SF32">
    <property type="entry name" value="NUCLEAR HORMONE RECEPTOR FAMILY"/>
    <property type="match status" value="1"/>
</dbReference>
<feature type="region of interest" description="Disordered" evidence="12">
    <location>
        <begin position="94"/>
        <end position="134"/>
    </location>
</feature>
<dbReference type="InterPro" id="IPR049636">
    <property type="entry name" value="HNF4-like_DBD"/>
</dbReference>
<keyword evidence="9 11" id="KW-0675">Receptor</keyword>
<dbReference type="PROSITE" id="PS51030">
    <property type="entry name" value="NUCLEAR_REC_DBD_2"/>
    <property type="match status" value="1"/>
</dbReference>
<sequence length="403" mass="46953">MKSARNHSDMTDEQLQEELKKPCRVCGHESKGFHFGVVTCRACAAFFRRTVAEEKIYICRQNGVCPIRHERRNMCRACRFKRCESVGMNKDDVQLNRDSIKPPSSVESQQSRPEQLPTVSSPEDPSTAQSVQKQEPVYQEPIMVRAVYPYEVVLLNKMLDGYRSYQSCQKSLYIVKYPRKLGTIAQPEEVKLSDYAEMDKGCVTLAHQMLVEHFDPFGSFAMEERRKFLRNFYIPFTVIDQCYFSSLYFPNPTETRFYLHYRQYMDSSNLIPFFDTEHKPEESARFVTFLFARTRRLINRFVALKLSEMEIGALAGLILWTVVTNNIEAESPLIEDKRNRIHFELHRLYVHLYGSDEAGVRFGSVLSIITEALEIAKLCKESVALSKIFNLTRENNDRIWSEF</sequence>
<reference evidence="16" key="1">
    <citation type="submission" date="2016-11" db="UniProtKB">
        <authorList>
            <consortium name="WormBaseParasite"/>
        </authorList>
    </citation>
    <scope>IDENTIFICATION</scope>
</reference>
<keyword evidence="3 11" id="KW-0479">Metal-binding</keyword>
<dbReference type="GO" id="GO:0003700">
    <property type="term" value="F:DNA-binding transcription factor activity"/>
    <property type="evidence" value="ECO:0007669"/>
    <property type="project" value="InterPro"/>
</dbReference>
<feature type="compositionally biased region" description="Polar residues" evidence="12">
    <location>
        <begin position="105"/>
        <end position="133"/>
    </location>
</feature>
<dbReference type="PROSITE" id="PS51843">
    <property type="entry name" value="NR_LBD"/>
    <property type="match status" value="1"/>
</dbReference>
<dbReference type="InterPro" id="IPR001628">
    <property type="entry name" value="Znf_hrmn_rcpt"/>
</dbReference>
<comment type="similarity">
    <text evidence="2 11">Belongs to the nuclear hormone receptor family.</text>
</comment>
<keyword evidence="15" id="KW-1185">Reference proteome</keyword>
<keyword evidence="6 11" id="KW-0805">Transcription regulation</keyword>
<dbReference type="GO" id="GO:0000978">
    <property type="term" value="F:RNA polymerase II cis-regulatory region sequence-specific DNA binding"/>
    <property type="evidence" value="ECO:0007669"/>
    <property type="project" value="InterPro"/>
</dbReference>
<evidence type="ECO:0000256" key="8">
    <source>
        <dbReference type="ARBA" id="ARBA00023163"/>
    </source>
</evidence>
<comment type="subcellular location">
    <subcellularLocation>
        <location evidence="1 11">Nucleus</location>
    </subcellularLocation>
</comment>
<evidence type="ECO:0000256" key="3">
    <source>
        <dbReference type="ARBA" id="ARBA00022723"/>
    </source>
</evidence>
<dbReference type="WBParaSite" id="L893_g9516.t1">
    <property type="protein sequence ID" value="L893_g9516.t1"/>
    <property type="gene ID" value="L893_g9516"/>
</dbReference>
<keyword evidence="4 11" id="KW-0863">Zinc-finger</keyword>
<evidence type="ECO:0000313" key="15">
    <source>
        <dbReference type="Proteomes" id="UP000095287"/>
    </source>
</evidence>
<keyword evidence="10 11" id="KW-0539">Nucleus</keyword>
<evidence type="ECO:0000256" key="2">
    <source>
        <dbReference type="ARBA" id="ARBA00005993"/>
    </source>
</evidence>
<dbReference type="PROSITE" id="PS00031">
    <property type="entry name" value="NUCLEAR_REC_DBD_1"/>
    <property type="match status" value="1"/>
</dbReference>
<dbReference type="SUPFAM" id="SSF48508">
    <property type="entry name" value="Nuclear receptor ligand-binding domain"/>
    <property type="match status" value="1"/>
</dbReference>
<evidence type="ECO:0000256" key="4">
    <source>
        <dbReference type="ARBA" id="ARBA00022771"/>
    </source>
</evidence>
<dbReference type="InterPro" id="IPR035500">
    <property type="entry name" value="NHR-like_dom_sf"/>
</dbReference>
<dbReference type="GO" id="GO:0005634">
    <property type="term" value="C:nucleus"/>
    <property type="evidence" value="ECO:0007669"/>
    <property type="project" value="UniProtKB-SubCell"/>
</dbReference>
<feature type="domain" description="Nuclear receptor" evidence="13">
    <location>
        <begin position="20"/>
        <end position="95"/>
    </location>
</feature>
<dbReference type="Proteomes" id="UP000095287">
    <property type="component" value="Unplaced"/>
</dbReference>
<evidence type="ECO:0000256" key="12">
    <source>
        <dbReference type="SAM" id="MobiDB-lite"/>
    </source>
</evidence>
<dbReference type="SMART" id="SM00430">
    <property type="entry name" value="HOLI"/>
    <property type="match status" value="1"/>
</dbReference>
<dbReference type="Gene3D" id="3.30.50.10">
    <property type="entry name" value="Erythroid Transcription Factor GATA-1, subunit A"/>
    <property type="match status" value="1"/>
</dbReference>
<dbReference type="Pfam" id="PF00105">
    <property type="entry name" value="zf-C4"/>
    <property type="match status" value="1"/>
</dbReference>
<evidence type="ECO:0000256" key="7">
    <source>
        <dbReference type="ARBA" id="ARBA00023125"/>
    </source>
</evidence>
<dbReference type="SMART" id="SM00399">
    <property type="entry name" value="ZnF_C4"/>
    <property type="match status" value="1"/>
</dbReference>
<evidence type="ECO:0000256" key="5">
    <source>
        <dbReference type="ARBA" id="ARBA00022833"/>
    </source>
</evidence>
<dbReference type="PRINTS" id="PR00047">
    <property type="entry name" value="STROIDFINGER"/>
</dbReference>
<dbReference type="InterPro" id="IPR000536">
    <property type="entry name" value="Nucl_hrmn_rcpt_lig-bd"/>
</dbReference>
<keyword evidence="8 11" id="KW-0804">Transcription</keyword>
<evidence type="ECO:0000256" key="10">
    <source>
        <dbReference type="ARBA" id="ARBA00023242"/>
    </source>
</evidence>
<evidence type="ECO:0000256" key="6">
    <source>
        <dbReference type="ARBA" id="ARBA00023015"/>
    </source>
</evidence>
<dbReference type="GO" id="GO:0006357">
    <property type="term" value="P:regulation of transcription by RNA polymerase II"/>
    <property type="evidence" value="ECO:0007669"/>
    <property type="project" value="TreeGrafter"/>
</dbReference>
<dbReference type="InterPro" id="IPR013088">
    <property type="entry name" value="Znf_NHR/GATA"/>
</dbReference>
<keyword evidence="7 11" id="KW-0238">DNA-binding</keyword>
<dbReference type="CDD" id="cd06960">
    <property type="entry name" value="NR_DBD_HNF4A"/>
    <property type="match status" value="1"/>
</dbReference>
<evidence type="ECO:0000256" key="11">
    <source>
        <dbReference type="RuleBase" id="RU004334"/>
    </source>
</evidence>
<evidence type="ECO:0000259" key="13">
    <source>
        <dbReference type="PROSITE" id="PS51030"/>
    </source>
</evidence>
<accession>A0A1I8AV28</accession>
<organism evidence="15 16">
    <name type="scientific">Steinernema glaseri</name>
    <dbReference type="NCBI Taxonomy" id="37863"/>
    <lineage>
        <taxon>Eukaryota</taxon>
        <taxon>Metazoa</taxon>
        <taxon>Ecdysozoa</taxon>
        <taxon>Nematoda</taxon>
        <taxon>Chromadorea</taxon>
        <taxon>Rhabditida</taxon>
        <taxon>Tylenchina</taxon>
        <taxon>Panagrolaimomorpha</taxon>
        <taxon>Strongyloidoidea</taxon>
        <taxon>Steinernematidae</taxon>
        <taxon>Steinernema</taxon>
    </lineage>
</organism>
<name>A0A1I8AV28_9BILA</name>
<dbReference type="Pfam" id="PF00104">
    <property type="entry name" value="Hormone_recep"/>
    <property type="match status" value="1"/>
</dbReference>
<feature type="domain" description="NR LBD" evidence="14">
    <location>
        <begin position="150"/>
        <end position="403"/>
    </location>
</feature>
<dbReference type="Gene3D" id="1.10.565.10">
    <property type="entry name" value="Retinoid X Receptor"/>
    <property type="match status" value="1"/>
</dbReference>
<protein>
    <submittedName>
        <fullName evidence="16">Nuclear receptor domain-containing protein</fullName>
    </submittedName>
</protein>